<accession>A0A0U9HSU8</accession>
<keyword evidence="2" id="KW-1185">Reference proteome</keyword>
<dbReference type="Pfam" id="PF14084">
    <property type="entry name" value="DUF4264"/>
    <property type="match status" value="1"/>
</dbReference>
<gene>
    <name evidence="1" type="ORF">TSYNT_9430</name>
</gene>
<evidence type="ECO:0000313" key="2">
    <source>
        <dbReference type="Proteomes" id="UP000062160"/>
    </source>
</evidence>
<proteinExistence type="predicted"/>
<dbReference type="InterPro" id="IPR012190">
    <property type="entry name" value="UCP036698"/>
</dbReference>
<organism evidence="1">
    <name type="scientific">Tepidanaerobacter syntrophicus</name>
    <dbReference type="NCBI Taxonomy" id="224999"/>
    <lineage>
        <taxon>Bacteria</taxon>
        <taxon>Bacillati</taxon>
        <taxon>Bacillota</taxon>
        <taxon>Clostridia</taxon>
        <taxon>Thermosediminibacterales</taxon>
        <taxon>Tepidanaerobacteraceae</taxon>
        <taxon>Tepidanaerobacter</taxon>
    </lineage>
</organism>
<evidence type="ECO:0008006" key="3">
    <source>
        <dbReference type="Google" id="ProtNLM"/>
    </source>
</evidence>
<reference evidence="1" key="1">
    <citation type="journal article" date="2016" name="Genome Announc.">
        <title>Draft Genome Sequence of the Syntrophic Lactate-Degrading Bacterium Tepidanaerobacter syntrophicus JLT.</title>
        <authorList>
            <person name="Matsuura N."/>
            <person name="Ohashi A."/>
            <person name="Tourlousse D.M."/>
            <person name="Sekiguchi Y."/>
        </authorList>
    </citation>
    <scope>NUCLEOTIDE SEQUENCE [LARGE SCALE GENOMIC DNA]</scope>
    <source>
        <strain evidence="1">JL</strain>
    </source>
</reference>
<sequence>MSKMSESSDIKKEASKLELIAKKEVVYSDELYKVVDFLNKNLKNKKVIIGISKNGDMATISIYET</sequence>
<dbReference type="Proteomes" id="UP000062160">
    <property type="component" value="Unassembled WGS sequence"/>
</dbReference>
<name>A0A0U9HSU8_9FIRM</name>
<dbReference type="EMBL" id="DF977003">
    <property type="protein sequence ID" value="GAQ26167.1"/>
    <property type="molecule type" value="Genomic_DNA"/>
</dbReference>
<dbReference type="STRING" id="224999.GCA_001485475_02210"/>
<protein>
    <recommendedName>
        <fullName evidence="3">DUF4264 domain-containing protein</fullName>
    </recommendedName>
</protein>
<dbReference type="OrthoDB" id="2382360at2"/>
<evidence type="ECO:0000313" key="1">
    <source>
        <dbReference type="EMBL" id="GAQ26167.1"/>
    </source>
</evidence>
<dbReference type="AlphaFoldDB" id="A0A0U9HSU8"/>